<sequence>MARNLDTGHYVGAPTPGKFVTDPKVKLREARP</sequence>
<evidence type="ECO:0000256" key="1">
    <source>
        <dbReference type="SAM" id="MobiDB-lite"/>
    </source>
</evidence>
<proteinExistence type="predicted"/>
<accession>A0A4P2QQH8</accession>
<dbReference type="AlphaFoldDB" id="A0A4P2QQH8"/>
<feature type="compositionally biased region" description="Basic and acidic residues" evidence="1">
    <location>
        <begin position="21"/>
        <end position="32"/>
    </location>
</feature>
<protein>
    <submittedName>
        <fullName evidence="2">Uncharacterized protein</fullName>
    </submittedName>
</protein>
<dbReference type="EMBL" id="CP012672">
    <property type="protein sequence ID" value="AUX32131.1"/>
    <property type="molecule type" value="Genomic_DNA"/>
</dbReference>
<dbReference type="Proteomes" id="UP000295497">
    <property type="component" value="Chromosome"/>
</dbReference>
<evidence type="ECO:0000313" key="3">
    <source>
        <dbReference type="Proteomes" id="UP000295497"/>
    </source>
</evidence>
<name>A0A4P2QQH8_SORCE</name>
<organism evidence="2 3">
    <name type="scientific">Sorangium cellulosum</name>
    <name type="common">Polyangium cellulosum</name>
    <dbReference type="NCBI Taxonomy" id="56"/>
    <lineage>
        <taxon>Bacteria</taxon>
        <taxon>Pseudomonadati</taxon>
        <taxon>Myxococcota</taxon>
        <taxon>Polyangia</taxon>
        <taxon>Polyangiales</taxon>
        <taxon>Polyangiaceae</taxon>
        <taxon>Sorangium</taxon>
    </lineage>
</organism>
<feature type="region of interest" description="Disordered" evidence="1">
    <location>
        <begin position="1"/>
        <end position="32"/>
    </location>
</feature>
<reference evidence="2 3" key="1">
    <citation type="submission" date="2015-09" db="EMBL/GenBank/DDBJ databases">
        <title>Sorangium comparison.</title>
        <authorList>
            <person name="Zaburannyi N."/>
            <person name="Bunk B."/>
            <person name="Overmann J."/>
            <person name="Mueller R."/>
        </authorList>
    </citation>
    <scope>NUCLEOTIDE SEQUENCE [LARGE SCALE GENOMIC DNA]</scope>
    <source>
        <strain evidence="2 3">So ce836</strain>
    </source>
</reference>
<gene>
    <name evidence="2" type="ORF">SOCE836_042670</name>
</gene>
<evidence type="ECO:0000313" key="2">
    <source>
        <dbReference type="EMBL" id="AUX32131.1"/>
    </source>
</evidence>